<dbReference type="AlphaFoldDB" id="A0A212LBV3"/>
<feature type="transmembrane region" description="Helical" evidence="2">
    <location>
        <begin position="154"/>
        <end position="170"/>
    </location>
</feature>
<feature type="transmembrane region" description="Helical" evidence="2">
    <location>
        <begin position="99"/>
        <end position="121"/>
    </location>
</feature>
<feature type="transmembrane region" description="Helical" evidence="2">
    <location>
        <begin position="484"/>
        <end position="501"/>
    </location>
</feature>
<dbReference type="Pfam" id="PF14351">
    <property type="entry name" value="DUF4401"/>
    <property type="match status" value="1"/>
</dbReference>
<organism evidence="5">
    <name type="scientific">uncultured Desulfovibrio sp</name>
    <dbReference type="NCBI Taxonomy" id="167968"/>
    <lineage>
        <taxon>Bacteria</taxon>
        <taxon>Pseudomonadati</taxon>
        <taxon>Thermodesulfobacteriota</taxon>
        <taxon>Desulfovibrionia</taxon>
        <taxon>Desulfovibrionales</taxon>
        <taxon>Desulfovibrionaceae</taxon>
        <taxon>Desulfovibrio</taxon>
        <taxon>environmental samples</taxon>
    </lineage>
</organism>
<feature type="transmembrane region" description="Helical" evidence="2">
    <location>
        <begin position="532"/>
        <end position="554"/>
    </location>
</feature>
<evidence type="ECO:0000313" key="5">
    <source>
        <dbReference type="EMBL" id="SCM74849.1"/>
    </source>
</evidence>
<feature type="transmembrane region" description="Helical" evidence="2">
    <location>
        <begin position="306"/>
        <end position="325"/>
    </location>
</feature>
<proteinExistence type="predicted"/>
<feature type="transmembrane region" description="Helical" evidence="2">
    <location>
        <begin position="248"/>
        <end position="271"/>
    </location>
</feature>
<feature type="transmembrane region" description="Helical" evidence="2">
    <location>
        <begin position="566"/>
        <end position="587"/>
    </location>
</feature>
<feature type="transmembrane region" description="Helical" evidence="2">
    <location>
        <begin position="667"/>
        <end position="694"/>
    </location>
</feature>
<accession>A0A212LBV3</accession>
<keyword evidence="2" id="KW-0472">Membrane</keyword>
<sequence length="761" mass="83233">MNKTDASSCSDMNIQSPEHASSSKDSFPPLSRSSLSLLCDSGRISPSAWSQALDFCGFRPDGKAWLTYWRQVFLLGGVLFFLAGIICFIAWNWDDMQPFARMTLVGVIVASTGIGAVAVGPDSRSGQALLLACGVAMGPLLAVFGQTYQTGAELWELFRVWTVLLVALALAGRQTGLWFAAWLSGNVFIALWLGRNLTSPFDAFSQLFAIPEWLVAIACAIFLWEWAAQRAVRKGAQNWLRSRWFPRLLFLDLAARTSCYLIEGILGSYRWADTWQLWLPHQVVPYFAVALAGLAWWWYRKKEPDLFMLATLLGAVAAVLLAVLAEAELFFDLGVVAAFLFWGLLVTGLTAGLAKMLLHLQKAMSAEENEKHAPMVSLPSFFGRARSGVSWQLLWENLQAHGEALRDEPAPDVKEPYSPWYIKLLLALGGWLAAVLFMCFLGLLLFETLNISSHEELTIFIVSVPVLLLGRTMLAGGKLFSRHFGFALAIAGTSGIAIALFLGLDSVMTACFVLAALLAAISVFMRNVAYTFLSAIGIVGCVAQGISSLIYASVRHGFADSAMLDMALLLPPVWWVLLSLGLACFCLQEKRWRGSMRGQTADAWFFGAYTGMLMIQIWSLGLSYGLRAILDLPLWGSGGMGLGAAAGVTVLILFLTKKHSLTARVAGMASVPLLFALGWYLPGATLALLGLVMARQMGNAVMQGAVLVYFFAYMIFYYYNLAMPFSAKSTYLVTSGLVLLLLALVLRVWQTKSSIEEAGRA</sequence>
<feature type="transmembrane region" description="Helical" evidence="2">
    <location>
        <begin position="331"/>
        <end position="354"/>
    </location>
</feature>
<dbReference type="InterPro" id="IPR018677">
    <property type="entry name" value="DUF2157"/>
</dbReference>
<evidence type="ECO:0000259" key="4">
    <source>
        <dbReference type="Pfam" id="PF14351"/>
    </source>
</evidence>
<dbReference type="InterPro" id="IPR025513">
    <property type="entry name" value="DUF4401"/>
</dbReference>
<evidence type="ECO:0000256" key="2">
    <source>
        <dbReference type="SAM" id="Phobius"/>
    </source>
</evidence>
<name>A0A212LBV3_9BACT</name>
<feature type="compositionally biased region" description="Polar residues" evidence="1">
    <location>
        <begin position="1"/>
        <end position="25"/>
    </location>
</feature>
<reference evidence="5" key="1">
    <citation type="submission" date="2016-08" db="EMBL/GenBank/DDBJ databases">
        <authorList>
            <person name="Seilhamer J.J."/>
        </authorList>
    </citation>
    <scope>NUCLEOTIDE SEQUENCE</scope>
    <source>
        <strain evidence="5">86-1</strain>
    </source>
</reference>
<feature type="transmembrane region" description="Helical" evidence="2">
    <location>
        <begin position="603"/>
        <end position="626"/>
    </location>
</feature>
<feature type="transmembrane region" description="Helical" evidence="2">
    <location>
        <begin position="72"/>
        <end position="93"/>
    </location>
</feature>
<feature type="transmembrane region" description="Helical" evidence="2">
    <location>
        <begin position="283"/>
        <end position="299"/>
    </location>
</feature>
<protein>
    <submittedName>
        <fullName evidence="5">Membrane protein-like protein</fullName>
    </submittedName>
</protein>
<evidence type="ECO:0000259" key="3">
    <source>
        <dbReference type="Pfam" id="PF09925"/>
    </source>
</evidence>
<feature type="transmembrane region" description="Helical" evidence="2">
    <location>
        <begin position="507"/>
        <end position="525"/>
    </location>
</feature>
<feature type="transmembrane region" description="Helical" evidence="2">
    <location>
        <begin position="424"/>
        <end position="445"/>
    </location>
</feature>
<gene>
    <name evidence="5" type="ORF">KL86DES1_22194</name>
</gene>
<feature type="transmembrane region" description="Helical" evidence="2">
    <location>
        <begin position="457"/>
        <end position="477"/>
    </location>
</feature>
<keyword evidence="2" id="KW-0812">Transmembrane</keyword>
<feature type="transmembrane region" description="Helical" evidence="2">
    <location>
        <begin position="177"/>
        <end position="194"/>
    </location>
</feature>
<keyword evidence="2" id="KW-1133">Transmembrane helix</keyword>
<feature type="transmembrane region" description="Helical" evidence="2">
    <location>
        <begin position="128"/>
        <end position="148"/>
    </location>
</feature>
<dbReference type="EMBL" id="FMJC01000002">
    <property type="protein sequence ID" value="SCM74849.1"/>
    <property type="molecule type" value="Genomic_DNA"/>
</dbReference>
<feature type="transmembrane region" description="Helical" evidence="2">
    <location>
        <begin position="731"/>
        <end position="749"/>
    </location>
</feature>
<feature type="domain" description="DUF2157" evidence="3">
    <location>
        <begin position="38"/>
        <end position="178"/>
    </location>
</feature>
<feature type="domain" description="DUF4401" evidence="4">
    <location>
        <begin position="419"/>
        <end position="746"/>
    </location>
</feature>
<evidence type="ECO:0000256" key="1">
    <source>
        <dbReference type="SAM" id="MobiDB-lite"/>
    </source>
</evidence>
<dbReference type="Pfam" id="PF09925">
    <property type="entry name" value="DUF2157"/>
    <property type="match status" value="1"/>
</dbReference>
<feature type="transmembrane region" description="Helical" evidence="2">
    <location>
        <begin position="206"/>
        <end position="227"/>
    </location>
</feature>
<feature type="transmembrane region" description="Helical" evidence="2">
    <location>
        <begin position="700"/>
        <end position="719"/>
    </location>
</feature>
<feature type="transmembrane region" description="Helical" evidence="2">
    <location>
        <begin position="632"/>
        <end position="655"/>
    </location>
</feature>
<feature type="region of interest" description="Disordered" evidence="1">
    <location>
        <begin position="1"/>
        <end position="29"/>
    </location>
</feature>